<reference evidence="2" key="1">
    <citation type="submission" date="2022-11" db="UniProtKB">
        <authorList>
            <consortium name="WormBaseParasite"/>
        </authorList>
    </citation>
    <scope>IDENTIFICATION</scope>
</reference>
<dbReference type="WBParaSite" id="ES5_v2.g13604.t1">
    <property type="protein sequence ID" value="ES5_v2.g13604.t1"/>
    <property type="gene ID" value="ES5_v2.g13604"/>
</dbReference>
<proteinExistence type="predicted"/>
<sequence>MQHSIFITNLRFWLIAILECTLLGLAFYRPCLSQIVEPMVPIRNPGQMPLPPGLEVPHQKIKNMIGGVYSENITLFFRNSPYRVTSELIVEAGATMTIETGVQMYFDTGVGLKIYGTIRAIGNEFAHIEMLPYQQQLNYEDTFPDFKLIDGPTVRQGRLQVKFRDRWRGVCSALTNWTSVDTQVACKSMGYSDGAFYTWFRRNNDTYPFVMPVPGCRPADKNLWDCHGFAKLDKIPLSENLCQGEDDIGLYCWGQPTFTGWAKHWKGLQIYNSPYHYVHLDPDMVSVARESNSRIEFLNIMYAGYDGLSFFTDNILKIVTYYVEI</sequence>
<name>A0AC34F9M4_9BILA</name>
<organism evidence="1 2">
    <name type="scientific">Panagrolaimus sp. ES5</name>
    <dbReference type="NCBI Taxonomy" id="591445"/>
    <lineage>
        <taxon>Eukaryota</taxon>
        <taxon>Metazoa</taxon>
        <taxon>Ecdysozoa</taxon>
        <taxon>Nematoda</taxon>
        <taxon>Chromadorea</taxon>
        <taxon>Rhabditida</taxon>
        <taxon>Tylenchina</taxon>
        <taxon>Panagrolaimomorpha</taxon>
        <taxon>Panagrolaimoidea</taxon>
        <taxon>Panagrolaimidae</taxon>
        <taxon>Panagrolaimus</taxon>
    </lineage>
</organism>
<accession>A0AC34F9M4</accession>
<dbReference type="Proteomes" id="UP000887579">
    <property type="component" value="Unplaced"/>
</dbReference>
<evidence type="ECO:0000313" key="1">
    <source>
        <dbReference type="Proteomes" id="UP000887579"/>
    </source>
</evidence>
<protein>
    <submittedName>
        <fullName evidence="2">SRCR domain-containing protein</fullName>
    </submittedName>
</protein>
<evidence type="ECO:0000313" key="2">
    <source>
        <dbReference type="WBParaSite" id="ES5_v2.g13604.t1"/>
    </source>
</evidence>